<reference evidence="1 2" key="1">
    <citation type="submission" date="2018-08" db="EMBL/GenBank/DDBJ databases">
        <title>Genome and evolution of the arbuscular mycorrhizal fungus Diversispora epigaea (formerly Glomus versiforme) and its bacterial endosymbionts.</title>
        <authorList>
            <person name="Sun X."/>
            <person name="Fei Z."/>
            <person name="Harrison M."/>
        </authorList>
    </citation>
    <scope>NUCLEOTIDE SEQUENCE [LARGE SCALE GENOMIC DNA]</scope>
    <source>
        <strain evidence="1 2">IT104</strain>
    </source>
</reference>
<sequence length="82" mass="9730">MYRTSDIVDSFQTHHIIHIPIICIDRCLEDSPTKVEREFDDSIRNFYKIVGKSLNDVLEMDIMKMVDNKYMNHSKIENDPLN</sequence>
<protein>
    <submittedName>
        <fullName evidence="1">Uncharacterized protein</fullName>
    </submittedName>
</protein>
<comment type="caution">
    <text evidence="1">The sequence shown here is derived from an EMBL/GenBank/DDBJ whole genome shotgun (WGS) entry which is preliminary data.</text>
</comment>
<name>A0A397H9J9_9GLOM</name>
<proteinExistence type="predicted"/>
<dbReference type="EMBL" id="PQFF01000335">
    <property type="protein sequence ID" value="RHZ58598.1"/>
    <property type="molecule type" value="Genomic_DNA"/>
</dbReference>
<keyword evidence="2" id="KW-1185">Reference proteome</keyword>
<dbReference type="Proteomes" id="UP000266861">
    <property type="component" value="Unassembled WGS sequence"/>
</dbReference>
<organism evidence="1 2">
    <name type="scientific">Diversispora epigaea</name>
    <dbReference type="NCBI Taxonomy" id="1348612"/>
    <lineage>
        <taxon>Eukaryota</taxon>
        <taxon>Fungi</taxon>
        <taxon>Fungi incertae sedis</taxon>
        <taxon>Mucoromycota</taxon>
        <taxon>Glomeromycotina</taxon>
        <taxon>Glomeromycetes</taxon>
        <taxon>Diversisporales</taxon>
        <taxon>Diversisporaceae</taxon>
        <taxon>Diversispora</taxon>
    </lineage>
</organism>
<accession>A0A397H9J9</accession>
<evidence type="ECO:0000313" key="1">
    <source>
        <dbReference type="EMBL" id="RHZ58598.1"/>
    </source>
</evidence>
<evidence type="ECO:0000313" key="2">
    <source>
        <dbReference type="Proteomes" id="UP000266861"/>
    </source>
</evidence>
<dbReference type="AlphaFoldDB" id="A0A397H9J9"/>
<gene>
    <name evidence="1" type="ORF">Glove_372g17</name>
</gene>